<reference evidence="3 4" key="1">
    <citation type="submission" date="2019-07" db="EMBL/GenBank/DDBJ databases">
        <title>Whole genome shotgun sequence of Microbacterium aerolatum NBRC 103071.</title>
        <authorList>
            <person name="Hosoyama A."/>
            <person name="Uohara A."/>
            <person name="Ohji S."/>
            <person name="Ichikawa N."/>
        </authorList>
    </citation>
    <scope>NUCLEOTIDE SEQUENCE [LARGE SCALE GENOMIC DNA]</scope>
    <source>
        <strain evidence="3 4">NBRC 103071</strain>
    </source>
</reference>
<feature type="chain" id="PRO_5021850823" description="Gram-positive cocci surface proteins LPxTG domain-containing protein" evidence="2">
    <location>
        <begin position="26"/>
        <end position="170"/>
    </location>
</feature>
<dbReference type="AlphaFoldDB" id="A0A511AFZ8"/>
<keyword evidence="1" id="KW-0812">Transmembrane</keyword>
<accession>A0A511AFZ8</accession>
<keyword evidence="2" id="KW-0732">Signal</keyword>
<dbReference type="Proteomes" id="UP000321225">
    <property type="component" value="Unassembled WGS sequence"/>
</dbReference>
<sequence length="170" mass="17252">MLKKLVSLTLATGVLVLAAPVAASASPPSAVDSYAKPPEVTIDQPVIETCETSTIAFRTGYFLPDEDVAVEVAGANAARATYSGEVADGAGALALSFRPPADGEGRYSVALSGSRSYTALITVKKADATTTCGLARTGGGVEPWMLGTGVLTLAAGGVLVAASVRRRRTH</sequence>
<feature type="transmembrane region" description="Helical" evidence="1">
    <location>
        <begin position="144"/>
        <end position="164"/>
    </location>
</feature>
<evidence type="ECO:0000256" key="1">
    <source>
        <dbReference type="SAM" id="Phobius"/>
    </source>
</evidence>
<evidence type="ECO:0000313" key="3">
    <source>
        <dbReference type="EMBL" id="GEK84927.1"/>
    </source>
</evidence>
<evidence type="ECO:0000256" key="2">
    <source>
        <dbReference type="SAM" id="SignalP"/>
    </source>
</evidence>
<comment type="caution">
    <text evidence="3">The sequence shown here is derived from an EMBL/GenBank/DDBJ whole genome shotgun (WGS) entry which is preliminary data.</text>
</comment>
<organism evidence="3 4">
    <name type="scientific">Microbacterium aerolatum</name>
    <dbReference type="NCBI Taxonomy" id="153731"/>
    <lineage>
        <taxon>Bacteria</taxon>
        <taxon>Bacillati</taxon>
        <taxon>Actinomycetota</taxon>
        <taxon>Actinomycetes</taxon>
        <taxon>Micrococcales</taxon>
        <taxon>Microbacteriaceae</taxon>
        <taxon>Microbacterium</taxon>
    </lineage>
</organism>
<proteinExistence type="predicted"/>
<dbReference type="OrthoDB" id="5065898at2"/>
<protein>
    <recommendedName>
        <fullName evidence="5">Gram-positive cocci surface proteins LPxTG domain-containing protein</fullName>
    </recommendedName>
</protein>
<keyword evidence="1" id="KW-0472">Membrane</keyword>
<keyword evidence="1" id="KW-1133">Transmembrane helix</keyword>
<evidence type="ECO:0000313" key="4">
    <source>
        <dbReference type="Proteomes" id="UP000321225"/>
    </source>
</evidence>
<dbReference type="RefSeq" id="WP_147037600.1">
    <property type="nucleotide sequence ID" value="NZ_BJUW01000001.1"/>
</dbReference>
<name>A0A511AFZ8_9MICO</name>
<feature type="signal peptide" evidence="2">
    <location>
        <begin position="1"/>
        <end position="25"/>
    </location>
</feature>
<dbReference type="EMBL" id="BJUW01000001">
    <property type="protein sequence ID" value="GEK84927.1"/>
    <property type="molecule type" value="Genomic_DNA"/>
</dbReference>
<gene>
    <name evidence="3" type="ORF">MAE01_01030</name>
</gene>
<keyword evidence="4" id="KW-1185">Reference proteome</keyword>
<evidence type="ECO:0008006" key="5">
    <source>
        <dbReference type="Google" id="ProtNLM"/>
    </source>
</evidence>